<protein>
    <recommendedName>
        <fullName evidence="7">Aconitase X catalytic domain-containing protein</fullName>
    </recommendedName>
</protein>
<dbReference type="InterPro" id="IPR007506">
    <property type="entry name" value="PMDh-L-like_dom"/>
</dbReference>
<dbReference type="PIRSF" id="PIRSF036630">
    <property type="entry name" value="UCP036630"/>
    <property type="match status" value="1"/>
</dbReference>
<dbReference type="GO" id="GO:0016829">
    <property type="term" value="F:lyase activity"/>
    <property type="evidence" value="ECO:0007669"/>
    <property type="project" value="UniProtKB-KW"/>
</dbReference>
<evidence type="ECO:0000256" key="2">
    <source>
        <dbReference type="ARBA" id="ARBA00023239"/>
    </source>
</evidence>
<name>A0A1Q5SQM4_9EURO</name>
<evidence type="ECO:0000259" key="4">
    <source>
        <dbReference type="Pfam" id="PF04412"/>
    </source>
</evidence>
<keyword evidence="2" id="KW-0456">Lyase</keyword>
<comment type="caution">
    <text evidence="5">The sequence shown here is derived from an EMBL/GenBank/DDBJ whole genome shotgun (WGS) entry which is preliminary data.</text>
</comment>
<proteinExistence type="predicted"/>
<dbReference type="CDD" id="cd01356">
    <property type="entry name" value="AcnX_swivel"/>
    <property type="match status" value="1"/>
</dbReference>
<dbReference type="Pfam" id="PF04412">
    <property type="entry name" value="AcnX"/>
    <property type="match status" value="1"/>
</dbReference>
<gene>
    <name evidence="5" type="ORF">PENSUB_13430</name>
</gene>
<sequence length="589" mass="63930">MDDSIEARVFIPGAAEGELSGSNVALSFWGGVNAQTGTVIDTHHPLVGKSVAGKVLAIPSSRGSCSGSGVILELLLNGNQPSALIFAREEMILTLGVLIAEEMFQKSIPVLHVPMSSFNRLLQFEYVRISETQVTTATKSLESLIPALLPRPPLHQPDFSAIQLSPLDRELLNGSHGKAEQVAMRVILRTANIQGVTELIDVKQAHIDCCIYTGPATLEFAQTLCRWGAKVRIPTSLNSISIDRRLWRSQGVDPSLGEPSEKLAQAYVEMGAQPTFTCAPYLLDTAPEPGDHIMWAESNAVVFANSVLGARTIKCPDYLDVCVALTGRSLNTGCHLTENRKARIEIHLDLDVDSDDSLYPLLGYIAGDIAADSVPIITGLERKSVPTEDLKAFGAAFATTSSAPMFHIAGITIEARKLADIQAHLKDTARVTVSCSDLAKQWDRFNAFTESERRTQIDLVSLGNPHFSHEELVKLVQLCSQRQKCAKTALVVTCNRDTYGRAAKDGLINELEKFGAQIVTDTCWCMMQEPIIPPTSKTIMTNSAKYAHYGQGLTGRQIRFGGLAQCVDAACSGEVVNNMPSWLVNTNDV</sequence>
<dbReference type="InterPro" id="IPR002840">
    <property type="entry name" value="PMDh-S-like_dom"/>
</dbReference>
<dbReference type="PANTHER" id="PTHR36577:SF3">
    <property type="entry name" value="DUF521 DOMAIN PROTEIN (AFU_ORTHOLOGUE AFUA_6G00490)"/>
    <property type="match status" value="1"/>
</dbReference>
<feature type="domain" description="Phosphomevalonate dehydratase small subunit-like" evidence="3">
    <location>
        <begin position="26"/>
        <end position="110"/>
    </location>
</feature>
<dbReference type="STRING" id="1316194.A0A1Q5SQM4"/>
<evidence type="ECO:0008006" key="7">
    <source>
        <dbReference type="Google" id="ProtNLM"/>
    </source>
</evidence>
<keyword evidence="6" id="KW-1185">Reference proteome</keyword>
<dbReference type="Gene3D" id="3.50.30.10">
    <property type="entry name" value="Phosphohistidine domain"/>
    <property type="match status" value="1"/>
</dbReference>
<dbReference type="Proteomes" id="UP000186955">
    <property type="component" value="Unassembled WGS sequence"/>
</dbReference>
<feature type="domain" description="Phosphomevalonate dehydratase large subunit-like" evidence="4">
    <location>
        <begin position="162"/>
        <end position="568"/>
    </location>
</feature>
<accession>A0A1Q5SQM4</accession>
<dbReference type="PANTHER" id="PTHR36577">
    <property type="entry name" value="DUF521 DOMAIN PROTEIN (AFU_ORTHOLOGUE AFUA_6G00490)"/>
    <property type="match status" value="1"/>
</dbReference>
<dbReference type="AlphaFoldDB" id="A0A1Q5SQM4"/>
<dbReference type="SUPFAM" id="SSF52016">
    <property type="entry name" value="LeuD/IlvD-like"/>
    <property type="match status" value="1"/>
</dbReference>
<dbReference type="InterPro" id="IPR012047">
    <property type="entry name" value="AcnX"/>
</dbReference>
<reference evidence="5 6" key="1">
    <citation type="submission" date="2016-10" db="EMBL/GenBank/DDBJ databases">
        <title>Genome sequence of the ascomycete fungus Penicillium subrubescens.</title>
        <authorList>
            <person name="De Vries R.P."/>
            <person name="Peng M."/>
            <person name="Dilokpimol A."/>
            <person name="Hilden K."/>
            <person name="Makela M.R."/>
            <person name="Grigoriev I."/>
            <person name="Riley R."/>
            <person name="Granchi Z."/>
        </authorList>
    </citation>
    <scope>NUCLEOTIDE SEQUENCE [LARGE SCALE GENOMIC DNA]</scope>
    <source>
        <strain evidence="5 6">CBS 132785</strain>
    </source>
</reference>
<evidence type="ECO:0000256" key="1">
    <source>
        <dbReference type="ARBA" id="ARBA00023004"/>
    </source>
</evidence>
<evidence type="ECO:0000313" key="6">
    <source>
        <dbReference type="Proteomes" id="UP000186955"/>
    </source>
</evidence>
<dbReference type="EMBL" id="MNBE01000758">
    <property type="protein sequence ID" value="OKO90297.1"/>
    <property type="molecule type" value="Genomic_DNA"/>
</dbReference>
<dbReference type="CDD" id="cd01355">
    <property type="entry name" value="AcnX"/>
    <property type="match status" value="1"/>
</dbReference>
<organism evidence="5 6">
    <name type="scientific">Penicillium subrubescens</name>
    <dbReference type="NCBI Taxonomy" id="1316194"/>
    <lineage>
        <taxon>Eukaryota</taxon>
        <taxon>Fungi</taxon>
        <taxon>Dikarya</taxon>
        <taxon>Ascomycota</taxon>
        <taxon>Pezizomycotina</taxon>
        <taxon>Eurotiomycetes</taxon>
        <taxon>Eurotiomycetidae</taxon>
        <taxon>Eurotiales</taxon>
        <taxon>Aspergillaceae</taxon>
        <taxon>Penicillium</taxon>
    </lineage>
</organism>
<keyword evidence="1" id="KW-0408">Iron</keyword>
<dbReference type="OrthoDB" id="2594507at2759"/>
<evidence type="ECO:0000259" key="3">
    <source>
        <dbReference type="Pfam" id="PF01989"/>
    </source>
</evidence>
<dbReference type="Pfam" id="PF01989">
    <property type="entry name" value="AcnX_swivel_put"/>
    <property type="match status" value="1"/>
</dbReference>
<evidence type="ECO:0000313" key="5">
    <source>
        <dbReference type="EMBL" id="OKO90297.1"/>
    </source>
</evidence>